<comment type="similarity">
    <text evidence="2">Belongs to the ABC transporter superfamily.</text>
</comment>
<dbReference type="InterPro" id="IPR003439">
    <property type="entry name" value="ABC_transporter-like_ATP-bd"/>
</dbReference>
<keyword evidence="7" id="KW-1278">Translocase</keyword>
<dbReference type="InterPro" id="IPR027417">
    <property type="entry name" value="P-loop_NTPase"/>
</dbReference>
<dbReference type="OrthoDB" id="501320at2"/>
<dbReference type="RefSeq" id="WP_085550570.1">
    <property type="nucleotide sequence ID" value="NZ_FXAR01000012.1"/>
</dbReference>
<evidence type="ECO:0000256" key="6">
    <source>
        <dbReference type="ARBA" id="ARBA00022840"/>
    </source>
</evidence>
<keyword evidence="5" id="KW-0547">Nucleotide-binding</keyword>
<evidence type="ECO:0000313" key="10">
    <source>
        <dbReference type="EMBL" id="SMG39572.1"/>
    </source>
</evidence>
<evidence type="ECO:0000313" key="11">
    <source>
        <dbReference type="Proteomes" id="UP000193309"/>
    </source>
</evidence>
<dbReference type="GO" id="GO:0016887">
    <property type="term" value="F:ATP hydrolysis activity"/>
    <property type="evidence" value="ECO:0007669"/>
    <property type="project" value="InterPro"/>
</dbReference>
<keyword evidence="4" id="KW-1003">Cell membrane</keyword>
<sequence length="365" mass="38598">MRPDLIPGTITQVIGASGQGLTRWARSLGHAVVSQDALAHVTHLRATVAEEIAFGLEQRAVPRAEMHERVTRMLHIIDLDPDADPAHLSGGQTRRLAIANVAVLEPEVLVLDDPFAGLDPASQRRLISLCEALTDTAVLILGHEAQPAPGDVFSLVDAHLTPYLPPSRADLPAPVAPGGLIPLGEVTGRRGGARTWWQFRSGPGEFRVGPVPLSVQAGGVLWLRGANGSGKTTLLRALAGLDGAPARDVSLLLQRSADQVVEPTVAGFVGPRHAELGLDPDAHPLDLGATDLRLAQFLAVASLGRPVMALDEPDVGLDHRGRGIMHRLIAEELRAGTALVLTCHDESFVAEVARYAAVSSLSLDE</sequence>
<dbReference type="PANTHER" id="PTHR43553:SF27">
    <property type="entry name" value="ENERGY-COUPLING FACTOR TRANSPORTER ATP-BINDING PROTEIN ECFA2"/>
    <property type="match status" value="1"/>
</dbReference>
<evidence type="ECO:0000256" key="7">
    <source>
        <dbReference type="ARBA" id="ARBA00022967"/>
    </source>
</evidence>
<keyword evidence="6 10" id="KW-0067">ATP-binding</keyword>
<protein>
    <submittedName>
        <fullName evidence="10">Energy-coupling factor transport system ATP-binding protein</fullName>
    </submittedName>
</protein>
<name>A0A1X7KGC9_9CORY</name>
<dbReference type="SMART" id="SM00382">
    <property type="entry name" value="AAA"/>
    <property type="match status" value="2"/>
</dbReference>
<dbReference type="SUPFAM" id="SSF52540">
    <property type="entry name" value="P-loop containing nucleoside triphosphate hydrolases"/>
    <property type="match status" value="2"/>
</dbReference>
<dbReference type="PANTHER" id="PTHR43553">
    <property type="entry name" value="HEAVY METAL TRANSPORTER"/>
    <property type="match status" value="1"/>
</dbReference>
<feature type="domain" description="AAA+ ATPase" evidence="9">
    <location>
        <begin position="7"/>
        <end position="166"/>
    </location>
</feature>
<evidence type="ECO:0000256" key="8">
    <source>
        <dbReference type="ARBA" id="ARBA00023136"/>
    </source>
</evidence>
<dbReference type="Proteomes" id="UP000193309">
    <property type="component" value="Unassembled WGS sequence"/>
</dbReference>
<dbReference type="Pfam" id="PF00005">
    <property type="entry name" value="ABC_tran"/>
    <property type="match status" value="2"/>
</dbReference>
<keyword evidence="11" id="KW-1185">Reference proteome</keyword>
<comment type="subcellular location">
    <subcellularLocation>
        <location evidence="1">Cell membrane</location>
        <topology evidence="1">Peripheral membrane protein</topology>
    </subcellularLocation>
</comment>
<dbReference type="EMBL" id="FXAR01000012">
    <property type="protein sequence ID" value="SMG39572.1"/>
    <property type="molecule type" value="Genomic_DNA"/>
</dbReference>
<dbReference type="GO" id="GO:0043190">
    <property type="term" value="C:ATP-binding cassette (ABC) transporter complex"/>
    <property type="evidence" value="ECO:0007669"/>
    <property type="project" value="TreeGrafter"/>
</dbReference>
<proteinExistence type="inferred from homology"/>
<evidence type="ECO:0000256" key="4">
    <source>
        <dbReference type="ARBA" id="ARBA00022475"/>
    </source>
</evidence>
<keyword evidence="8" id="KW-0472">Membrane</keyword>
<gene>
    <name evidence="10" type="ORF">SAMN06295981_2505</name>
</gene>
<dbReference type="InterPro" id="IPR050095">
    <property type="entry name" value="ECF_ABC_transporter_ATP-bd"/>
</dbReference>
<dbReference type="InterPro" id="IPR003593">
    <property type="entry name" value="AAA+_ATPase"/>
</dbReference>
<keyword evidence="3" id="KW-0813">Transport</keyword>
<feature type="domain" description="AAA+ ATPase" evidence="9">
    <location>
        <begin position="217"/>
        <end position="363"/>
    </location>
</feature>
<evidence type="ECO:0000259" key="9">
    <source>
        <dbReference type="SMART" id="SM00382"/>
    </source>
</evidence>
<evidence type="ECO:0000256" key="2">
    <source>
        <dbReference type="ARBA" id="ARBA00005417"/>
    </source>
</evidence>
<evidence type="ECO:0000256" key="1">
    <source>
        <dbReference type="ARBA" id="ARBA00004202"/>
    </source>
</evidence>
<evidence type="ECO:0000256" key="5">
    <source>
        <dbReference type="ARBA" id="ARBA00022741"/>
    </source>
</evidence>
<evidence type="ECO:0000256" key="3">
    <source>
        <dbReference type="ARBA" id="ARBA00022448"/>
    </source>
</evidence>
<dbReference type="GO" id="GO:0042626">
    <property type="term" value="F:ATPase-coupled transmembrane transporter activity"/>
    <property type="evidence" value="ECO:0007669"/>
    <property type="project" value="TreeGrafter"/>
</dbReference>
<dbReference type="Gene3D" id="3.40.50.300">
    <property type="entry name" value="P-loop containing nucleotide triphosphate hydrolases"/>
    <property type="match status" value="3"/>
</dbReference>
<dbReference type="GO" id="GO:0005524">
    <property type="term" value="F:ATP binding"/>
    <property type="evidence" value="ECO:0007669"/>
    <property type="project" value="UniProtKB-KW"/>
</dbReference>
<accession>A0A1X7KGC9</accession>
<dbReference type="STRING" id="1610489.SAMN06295981_2505"/>
<reference evidence="11" key="1">
    <citation type="submission" date="2017-04" db="EMBL/GenBank/DDBJ databases">
        <authorList>
            <person name="Varghese N."/>
            <person name="Submissions S."/>
        </authorList>
    </citation>
    <scope>NUCLEOTIDE SEQUENCE [LARGE SCALE GENOMIC DNA]</scope>
    <source>
        <strain evidence="11">VDS</strain>
    </source>
</reference>
<dbReference type="AlphaFoldDB" id="A0A1X7KGC9"/>
<organism evidence="10 11">
    <name type="scientific">Corynebacterium pollutisoli</name>
    <dbReference type="NCBI Taxonomy" id="1610489"/>
    <lineage>
        <taxon>Bacteria</taxon>
        <taxon>Bacillati</taxon>
        <taxon>Actinomycetota</taxon>
        <taxon>Actinomycetes</taxon>
        <taxon>Mycobacteriales</taxon>
        <taxon>Corynebacteriaceae</taxon>
        <taxon>Corynebacterium</taxon>
    </lineage>
</organism>